<evidence type="ECO:0000256" key="4">
    <source>
        <dbReference type="PROSITE-ProRule" id="PRU00335"/>
    </source>
</evidence>
<dbReference type="PANTHER" id="PTHR30055:SF234">
    <property type="entry name" value="HTH-TYPE TRANSCRIPTIONAL REGULATOR BETI"/>
    <property type="match status" value="1"/>
</dbReference>
<dbReference type="Proteomes" id="UP001597097">
    <property type="component" value="Unassembled WGS sequence"/>
</dbReference>
<dbReference type="InterPro" id="IPR050109">
    <property type="entry name" value="HTH-type_TetR-like_transc_reg"/>
</dbReference>
<accession>A0ABW4GMY7</accession>
<feature type="domain" description="HTH tetR-type" evidence="5">
    <location>
        <begin position="9"/>
        <end position="69"/>
    </location>
</feature>
<dbReference type="PROSITE" id="PS50977">
    <property type="entry name" value="HTH_TETR_2"/>
    <property type="match status" value="1"/>
</dbReference>
<dbReference type="EMBL" id="JBHUCM010000043">
    <property type="protein sequence ID" value="MFD1544107.1"/>
    <property type="molecule type" value="Genomic_DNA"/>
</dbReference>
<keyword evidence="1" id="KW-0805">Transcription regulation</keyword>
<evidence type="ECO:0000259" key="5">
    <source>
        <dbReference type="PROSITE" id="PS50977"/>
    </source>
</evidence>
<organism evidence="6 7">
    <name type="scientific">Nonomuraea guangzhouensis</name>
    <dbReference type="NCBI Taxonomy" id="1291555"/>
    <lineage>
        <taxon>Bacteria</taxon>
        <taxon>Bacillati</taxon>
        <taxon>Actinomycetota</taxon>
        <taxon>Actinomycetes</taxon>
        <taxon>Streptosporangiales</taxon>
        <taxon>Streptosporangiaceae</taxon>
        <taxon>Nonomuraea</taxon>
    </lineage>
</organism>
<evidence type="ECO:0000313" key="6">
    <source>
        <dbReference type="EMBL" id="MFD1544107.1"/>
    </source>
</evidence>
<evidence type="ECO:0000256" key="2">
    <source>
        <dbReference type="ARBA" id="ARBA00023125"/>
    </source>
</evidence>
<evidence type="ECO:0000256" key="1">
    <source>
        <dbReference type="ARBA" id="ARBA00023015"/>
    </source>
</evidence>
<evidence type="ECO:0000313" key="7">
    <source>
        <dbReference type="Proteomes" id="UP001597097"/>
    </source>
</evidence>
<keyword evidence="3" id="KW-0804">Transcription</keyword>
<dbReference type="Pfam" id="PF13977">
    <property type="entry name" value="TetR_C_6"/>
    <property type="match status" value="1"/>
</dbReference>
<feature type="DNA-binding region" description="H-T-H motif" evidence="4">
    <location>
        <begin position="32"/>
        <end position="51"/>
    </location>
</feature>
<keyword evidence="2 4" id="KW-0238">DNA-binding</keyword>
<dbReference type="InterPro" id="IPR039538">
    <property type="entry name" value="BetI_C"/>
</dbReference>
<protein>
    <submittedName>
        <fullName evidence="6">TetR/AcrR family transcriptional regulator</fullName>
    </submittedName>
</protein>
<name>A0ABW4GMY7_9ACTN</name>
<evidence type="ECO:0000256" key="3">
    <source>
        <dbReference type="ARBA" id="ARBA00023163"/>
    </source>
</evidence>
<keyword evidence="7" id="KW-1185">Reference proteome</keyword>
<dbReference type="RefSeq" id="WP_219528367.1">
    <property type="nucleotide sequence ID" value="NZ_JAHKRM010000004.1"/>
</dbReference>
<dbReference type="InterPro" id="IPR001647">
    <property type="entry name" value="HTH_TetR"/>
</dbReference>
<gene>
    <name evidence="6" type="ORF">ACFSJ0_44190</name>
</gene>
<dbReference type="Pfam" id="PF00440">
    <property type="entry name" value="TetR_N"/>
    <property type="match status" value="1"/>
</dbReference>
<reference evidence="7" key="1">
    <citation type="journal article" date="2019" name="Int. J. Syst. Evol. Microbiol.">
        <title>The Global Catalogue of Microorganisms (GCM) 10K type strain sequencing project: providing services to taxonomists for standard genome sequencing and annotation.</title>
        <authorList>
            <consortium name="The Broad Institute Genomics Platform"/>
            <consortium name="The Broad Institute Genome Sequencing Center for Infectious Disease"/>
            <person name="Wu L."/>
            <person name="Ma J."/>
        </authorList>
    </citation>
    <scope>NUCLEOTIDE SEQUENCE [LARGE SCALE GENOMIC DNA]</scope>
    <source>
        <strain evidence="7">CGMCC 1.15399</strain>
    </source>
</reference>
<dbReference type="PANTHER" id="PTHR30055">
    <property type="entry name" value="HTH-TYPE TRANSCRIPTIONAL REGULATOR RUTR"/>
    <property type="match status" value="1"/>
</dbReference>
<comment type="caution">
    <text evidence="6">The sequence shown here is derived from an EMBL/GenBank/DDBJ whole genome shotgun (WGS) entry which is preliminary data.</text>
</comment>
<sequence length="200" mass="21350">MSPRKVDKAARRKEILTAAVKVFARKGFAATRIDDIAAEAGMAKGSVYLYYDSRDALLEAAFEAYRAMSADIFDRAVNGPGPALERLAGLVHAVLDVLAARREPARIMVDLWAASRDAEKSPVDMAAVYGDSRAAIAELLRQADKEGVLRAGVSEHHAAVIVGALEGCLLQCLVDPGLPATELAEPIIQVCLEGLRRPAA</sequence>
<proteinExistence type="predicted"/>